<accession>A0ABQ5XBA1</accession>
<feature type="transmembrane region" description="Helical" evidence="1">
    <location>
        <begin position="186"/>
        <end position="206"/>
    </location>
</feature>
<feature type="transmembrane region" description="Helical" evidence="1">
    <location>
        <begin position="153"/>
        <end position="174"/>
    </location>
</feature>
<feature type="transmembrane region" description="Helical" evidence="1">
    <location>
        <begin position="336"/>
        <end position="356"/>
    </location>
</feature>
<evidence type="ECO:0000256" key="1">
    <source>
        <dbReference type="SAM" id="Phobius"/>
    </source>
</evidence>
<evidence type="ECO:0000313" key="4">
    <source>
        <dbReference type="Proteomes" id="UP001156627"/>
    </source>
</evidence>
<feature type="transmembrane region" description="Helical" evidence="1">
    <location>
        <begin position="362"/>
        <end position="384"/>
    </location>
</feature>
<protein>
    <submittedName>
        <fullName evidence="3">Acyltransferase</fullName>
    </submittedName>
</protein>
<feature type="transmembrane region" description="Helical" evidence="1">
    <location>
        <begin position="80"/>
        <end position="100"/>
    </location>
</feature>
<keyword evidence="3" id="KW-0012">Acyltransferase</keyword>
<dbReference type="Pfam" id="PF01757">
    <property type="entry name" value="Acyl_transf_3"/>
    <property type="match status" value="1"/>
</dbReference>
<feature type="transmembrane region" description="Helical" evidence="1">
    <location>
        <begin position="236"/>
        <end position="258"/>
    </location>
</feature>
<feature type="domain" description="Acyltransferase 3" evidence="2">
    <location>
        <begin position="34"/>
        <end position="377"/>
    </location>
</feature>
<keyword evidence="1" id="KW-1133">Transmembrane helix</keyword>
<dbReference type="EMBL" id="BSOA01000012">
    <property type="protein sequence ID" value="GLQ87891.1"/>
    <property type="molecule type" value="Genomic_DNA"/>
</dbReference>
<dbReference type="Proteomes" id="UP001156627">
    <property type="component" value="Unassembled WGS sequence"/>
</dbReference>
<dbReference type="PANTHER" id="PTHR23028:SF53">
    <property type="entry name" value="ACYL_TRANSF_3 DOMAIN-CONTAINING PROTEIN"/>
    <property type="match status" value="1"/>
</dbReference>
<dbReference type="RefSeq" id="WP_284331334.1">
    <property type="nucleotide sequence ID" value="NZ_BSOA01000012.1"/>
</dbReference>
<dbReference type="PANTHER" id="PTHR23028">
    <property type="entry name" value="ACETYLTRANSFERASE"/>
    <property type="match status" value="1"/>
</dbReference>
<comment type="caution">
    <text evidence="3">The sequence shown here is derived from an EMBL/GenBank/DDBJ whole genome shotgun (WGS) entry which is preliminary data.</text>
</comment>
<sequence length="419" mass="46516">MPDAFGGSSDVVRSNGNHRVSSSAISTAENAGRNLYIDILRGISIMLVMLLHYSLAYHLQTSPLQAWISIPTLRAIFYNGNYGVDMFFVISGFLITSNILGRYSSLAGIDSVHFYKLRFFRLYPLVVVALAIITALGLAGLSHFSNIHRGTNLGNGFFLIADLSVLTFWHNMLMQGVGYFNYAMNIYWSLSVEEVFYLLFPLVLVIARRRWQLIALASLCVMVAPIYRGLHQDDELFFMYGNVACVDMLAYGCVAAVVAKNLQWPNALRWSLAVLACVAMASIYMQGINGHEALGATFLGIATALFLIAVSRLPAGRYSRRWGGPMAWLGAHSYELYLFHIVVLGIIAELVPRAAMTAGHKLPVLAMFFILSAMLAWVAARFCGDPLNRWLRRRFAQRGAESREFAQELAARDGVQAVD</sequence>
<proteinExistence type="predicted"/>
<feature type="transmembrane region" description="Helical" evidence="1">
    <location>
        <begin position="120"/>
        <end position="141"/>
    </location>
</feature>
<feature type="transmembrane region" description="Helical" evidence="1">
    <location>
        <begin position="293"/>
        <end position="315"/>
    </location>
</feature>
<keyword evidence="1" id="KW-0472">Membrane</keyword>
<feature type="transmembrane region" description="Helical" evidence="1">
    <location>
        <begin position="39"/>
        <end position="59"/>
    </location>
</feature>
<feature type="transmembrane region" description="Helical" evidence="1">
    <location>
        <begin position="213"/>
        <end position="230"/>
    </location>
</feature>
<organism evidence="3 4">
    <name type="scientific">Dyella flagellata</name>
    <dbReference type="NCBI Taxonomy" id="1867833"/>
    <lineage>
        <taxon>Bacteria</taxon>
        <taxon>Pseudomonadati</taxon>
        <taxon>Pseudomonadota</taxon>
        <taxon>Gammaproteobacteria</taxon>
        <taxon>Lysobacterales</taxon>
        <taxon>Rhodanobacteraceae</taxon>
        <taxon>Dyella</taxon>
    </lineage>
</organism>
<reference evidence="4" key="1">
    <citation type="journal article" date="2019" name="Int. J. Syst. Evol. Microbiol.">
        <title>The Global Catalogue of Microorganisms (GCM) 10K type strain sequencing project: providing services to taxonomists for standard genome sequencing and annotation.</title>
        <authorList>
            <consortium name="The Broad Institute Genomics Platform"/>
            <consortium name="The Broad Institute Genome Sequencing Center for Infectious Disease"/>
            <person name="Wu L."/>
            <person name="Ma J."/>
        </authorList>
    </citation>
    <scope>NUCLEOTIDE SEQUENCE [LARGE SCALE GENOMIC DNA]</scope>
    <source>
        <strain evidence="4">NBRC 111981</strain>
    </source>
</reference>
<keyword evidence="1" id="KW-0812">Transmembrane</keyword>
<keyword evidence="4" id="KW-1185">Reference proteome</keyword>
<dbReference type="GO" id="GO:0016746">
    <property type="term" value="F:acyltransferase activity"/>
    <property type="evidence" value="ECO:0007669"/>
    <property type="project" value="UniProtKB-KW"/>
</dbReference>
<evidence type="ECO:0000313" key="3">
    <source>
        <dbReference type="EMBL" id="GLQ87891.1"/>
    </source>
</evidence>
<evidence type="ECO:0000259" key="2">
    <source>
        <dbReference type="Pfam" id="PF01757"/>
    </source>
</evidence>
<feature type="transmembrane region" description="Helical" evidence="1">
    <location>
        <begin position="270"/>
        <end position="287"/>
    </location>
</feature>
<dbReference type="InterPro" id="IPR050879">
    <property type="entry name" value="Acyltransferase_3"/>
</dbReference>
<gene>
    <name evidence="3" type="ORF">GCM10007898_14590</name>
</gene>
<name>A0ABQ5XBA1_9GAMM</name>
<dbReference type="InterPro" id="IPR002656">
    <property type="entry name" value="Acyl_transf_3_dom"/>
</dbReference>
<keyword evidence="3" id="KW-0808">Transferase</keyword>